<reference evidence="3" key="1">
    <citation type="submission" date="2014-04" db="EMBL/GenBank/DDBJ databases">
        <title>Evolutionary Origins and Diversification of the Mycorrhizal Mutualists.</title>
        <authorList>
            <consortium name="DOE Joint Genome Institute"/>
            <consortium name="Mycorrhizal Genomics Consortium"/>
            <person name="Kohler A."/>
            <person name="Kuo A."/>
            <person name="Nagy L.G."/>
            <person name="Floudas D."/>
            <person name="Copeland A."/>
            <person name="Barry K.W."/>
            <person name="Cichocki N."/>
            <person name="Veneault-Fourrey C."/>
            <person name="LaButti K."/>
            <person name="Lindquist E.A."/>
            <person name="Lipzen A."/>
            <person name="Lundell T."/>
            <person name="Morin E."/>
            <person name="Murat C."/>
            <person name="Riley R."/>
            <person name="Ohm R."/>
            <person name="Sun H."/>
            <person name="Tunlid A."/>
            <person name="Henrissat B."/>
            <person name="Grigoriev I.V."/>
            <person name="Hibbett D.S."/>
            <person name="Martin F."/>
        </authorList>
    </citation>
    <scope>NUCLEOTIDE SEQUENCE [LARGE SCALE GENOMIC DNA]</scope>
    <source>
        <strain evidence="3">FD-334 SS-4</strain>
    </source>
</reference>
<keyword evidence="3" id="KW-1185">Reference proteome</keyword>
<dbReference type="OMA" id="MPDQPCD"/>
<protein>
    <submittedName>
        <fullName evidence="2">Uncharacterized protein</fullName>
    </submittedName>
</protein>
<feature type="compositionally biased region" description="Acidic residues" evidence="1">
    <location>
        <begin position="143"/>
        <end position="154"/>
    </location>
</feature>
<feature type="region of interest" description="Disordered" evidence="1">
    <location>
        <begin position="297"/>
        <end position="368"/>
    </location>
</feature>
<feature type="region of interest" description="Disordered" evidence="1">
    <location>
        <begin position="1"/>
        <end position="154"/>
    </location>
</feature>
<dbReference type="OrthoDB" id="3068862at2759"/>
<feature type="compositionally biased region" description="Low complexity" evidence="1">
    <location>
        <begin position="297"/>
        <end position="317"/>
    </location>
</feature>
<dbReference type="AlphaFoldDB" id="A0A0D2MLH5"/>
<evidence type="ECO:0000313" key="2">
    <source>
        <dbReference type="EMBL" id="KJA24673.1"/>
    </source>
</evidence>
<feature type="compositionally biased region" description="Pro residues" evidence="1">
    <location>
        <begin position="178"/>
        <end position="190"/>
    </location>
</feature>
<sequence>MAAAPPATNPRWARSADAQPAFGKPARGRPRRGPKPADAPDAPKPAARRAPRAAPPPDAQPAPSRRRAPKPKTSPDPRRARRPPAPLAPAPAPAKDTPPHLRQDPPPTPRTDIRTDVAALVERVRASAMDHRPSTPGTHIDWAGDDDDSLPDLDDWGVSHADLISPIIVDGLRALPDVAPPAEEPTPTPSPVEIREPTPPVEVREPTPPVEVREPTPPVEIREPTPPPVEIREPTPPPEPRRNPLHPSLPAKPAAAPVRPKAPKEDPLDDFRRPDGLSASIHAPAPIDASSLAASIHAPRADAASAPPSVSVFADAPQTHTRAHTVGRPDGLLPPSAPRASRSGRATPVSRGVHARTHSTPPALSHRARPVLTGAAISSITRTIKSVVALGGAD</sequence>
<feature type="compositionally biased region" description="Pro residues" evidence="1">
    <location>
        <begin position="83"/>
        <end position="92"/>
    </location>
</feature>
<dbReference type="EMBL" id="KN817536">
    <property type="protein sequence ID" value="KJA24673.1"/>
    <property type="molecule type" value="Genomic_DNA"/>
</dbReference>
<dbReference type="STRING" id="945553.A0A0D2MLH5"/>
<feature type="compositionally biased region" description="Basic and acidic residues" evidence="1">
    <location>
        <begin position="262"/>
        <end position="275"/>
    </location>
</feature>
<proteinExistence type="predicted"/>
<feature type="compositionally biased region" description="Basic and acidic residues" evidence="1">
    <location>
        <begin position="122"/>
        <end position="133"/>
    </location>
</feature>
<gene>
    <name evidence="2" type="ORF">HYPSUDRAFT_38763</name>
</gene>
<feature type="compositionally biased region" description="Pro residues" evidence="1">
    <location>
        <begin position="224"/>
        <end position="238"/>
    </location>
</feature>
<evidence type="ECO:0000256" key="1">
    <source>
        <dbReference type="SAM" id="MobiDB-lite"/>
    </source>
</evidence>
<organism evidence="2 3">
    <name type="scientific">Hypholoma sublateritium (strain FD-334 SS-4)</name>
    <dbReference type="NCBI Taxonomy" id="945553"/>
    <lineage>
        <taxon>Eukaryota</taxon>
        <taxon>Fungi</taxon>
        <taxon>Dikarya</taxon>
        <taxon>Basidiomycota</taxon>
        <taxon>Agaricomycotina</taxon>
        <taxon>Agaricomycetes</taxon>
        <taxon>Agaricomycetidae</taxon>
        <taxon>Agaricales</taxon>
        <taxon>Agaricineae</taxon>
        <taxon>Strophariaceae</taxon>
        <taxon>Hypholoma</taxon>
    </lineage>
</organism>
<feature type="region of interest" description="Disordered" evidence="1">
    <location>
        <begin position="175"/>
        <end position="283"/>
    </location>
</feature>
<dbReference type="Proteomes" id="UP000054270">
    <property type="component" value="Unassembled WGS sequence"/>
</dbReference>
<evidence type="ECO:0000313" key="3">
    <source>
        <dbReference type="Proteomes" id="UP000054270"/>
    </source>
</evidence>
<name>A0A0D2MLH5_HYPSF</name>
<accession>A0A0D2MLH5</accession>